<dbReference type="NCBIfam" id="NF001208">
    <property type="entry name" value="PRK00174.1"/>
    <property type="match status" value="1"/>
</dbReference>
<reference evidence="10 11" key="1">
    <citation type="journal article" date="2016" name="Sci. Rep.">
        <title>Metabolic traits of an uncultured archaeal lineage -MSBL1- from brine pools of the Red Sea.</title>
        <authorList>
            <person name="Mwirichia R."/>
            <person name="Alam I."/>
            <person name="Rashid M."/>
            <person name="Vinu M."/>
            <person name="Ba-Alawi W."/>
            <person name="Anthony Kamau A."/>
            <person name="Kamanda Ngugi D."/>
            <person name="Goker M."/>
            <person name="Klenk H.P."/>
            <person name="Bajic V."/>
            <person name="Stingl U."/>
        </authorList>
    </citation>
    <scope>NUCLEOTIDE SEQUENCE [LARGE SCALE GENOMIC DNA]</scope>
    <source>
        <strain evidence="10">SCGC-AAA261C02</strain>
    </source>
</reference>
<proteinExistence type="inferred from homology"/>
<dbReference type="InterPro" id="IPR032387">
    <property type="entry name" value="ACAS_N"/>
</dbReference>
<evidence type="ECO:0000256" key="1">
    <source>
        <dbReference type="ARBA" id="ARBA00006432"/>
    </source>
</evidence>
<dbReference type="Pfam" id="PF16177">
    <property type="entry name" value="ACAS_N"/>
    <property type="match status" value="1"/>
</dbReference>
<evidence type="ECO:0000313" key="11">
    <source>
        <dbReference type="Proteomes" id="UP000070520"/>
    </source>
</evidence>
<evidence type="ECO:0000256" key="6">
    <source>
        <dbReference type="NCBIfam" id="TIGR02188"/>
    </source>
</evidence>
<evidence type="ECO:0000256" key="5">
    <source>
        <dbReference type="ARBA" id="ARBA00022840"/>
    </source>
</evidence>
<dbReference type="GO" id="GO:0016208">
    <property type="term" value="F:AMP binding"/>
    <property type="evidence" value="ECO:0007669"/>
    <property type="project" value="InterPro"/>
</dbReference>
<dbReference type="AlphaFoldDB" id="A0A133V1H9"/>
<dbReference type="Proteomes" id="UP000070520">
    <property type="component" value="Unassembled WGS sequence"/>
</dbReference>
<dbReference type="GO" id="GO:0005524">
    <property type="term" value="F:ATP binding"/>
    <property type="evidence" value="ECO:0007669"/>
    <property type="project" value="UniProtKB-KW"/>
</dbReference>
<evidence type="ECO:0000259" key="9">
    <source>
        <dbReference type="Pfam" id="PF16177"/>
    </source>
</evidence>
<name>A0A133V1H9_9EURY</name>
<comment type="similarity">
    <text evidence="1">Belongs to the ATP-dependent AMP-binding enzyme family.</text>
</comment>
<dbReference type="InterPro" id="IPR042099">
    <property type="entry name" value="ANL_N_sf"/>
</dbReference>
<dbReference type="Gene3D" id="3.40.50.12780">
    <property type="entry name" value="N-terminal domain of ligase-like"/>
    <property type="match status" value="1"/>
</dbReference>
<dbReference type="GO" id="GO:0043955">
    <property type="term" value="F:3-hydroxypropionyl-CoA synthetase activity"/>
    <property type="evidence" value="ECO:0007669"/>
    <property type="project" value="UniProtKB-ARBA"/>
</dbReference>
<keyword evidence="5" id="KW-0067">ATP-binding</keyword>
<dbReference type="NCBIfam" id="TIGR02188">
    <property type="entry name" value="Ac_CoA_lig_AcsA"/>
    <property type="match status" value="1"/>
</dbReference>
<dbReference type="Pfam" id="PF13193">
    <property type="entry name" value="AMP-binding_C"/>
    <property type="match status" value="1"/>
</dbReference>
<dbReference type="InterPro" id="IPR000873">
    <property type="entry name" value="AMP-dep_synth/lig_dom"/>
</dbReference>
<feature type="domain" description="Acetyl-coenzyme A synthetase N-terminal" evidence="9">
    <location>
        <begin position="35"/>
        <end position="87"/>
    </location>
</feature>
<dbReference type="PROSITE" id="PS00455">
    <property type="entry name" value="AMP_BINDING"/>
    <property type="match status" value="1"/>
</dbReference>
<dbReference type="InterPro" id="IPR011904">
    <property type="entry name" value="Ac_CoA_lig"/>
</dbReference>
<dbReference type="GO" id="GO:0019427">
    <property type="term" value="P:acetyl-CoA biosynthetic process from acetate"/>
    <property type="evidence" value="ECO:0007669"/>
    <property type="project" value="UniProtKB-UniRule"/>
</dbReference>
<evidence type="ECO:0000313" key="10">
    <source>
        <dbReference type="EMBL" id="KXB00310.1"/>
    </source>
</evidence>
<keyword evidence="3" id="KW-0436">Ligase</keyword>
<dbReference type="GO" id="GO:0043427">
    <property type="term" value="P:carbon fixation by 3-hydroxypropionate cycle"/>
    <property type="evidence" value="ECO:0007669"/>
    <property type="project" value="UniProtKB-ARBA"/>
</dbReference>
<dbReference type="Gene3D" id="3.30.300.30">
    <property type="match status" value="1"/>
</dbReference>
<protein>
    <recommendedName>
        <fullName evidence="2 6">Acetate--CoA ligase</fullName>
        <ecNumber evidence="2 6">6.2.1.1</ecNumber>
    </recommendedName>
</protein>
<keyword evidence="4" id="KW-0547">Nucleotide-binding</keyword>
<dbReference type="PANTHER" id="PTHR24095">
    <property type="entry name" value="ACETYL-COENZYME A SYNTHETASE"/>
    <property type="match status" value="1"/>
</dbReference>
<dbReference type="GO" id="GO:0003987">
    <property type="term" value="F:acetate-CoA ligase activity"/>
    <property type="evidence" value="ECO:0007669"/>
    <property type="project" value="UniProtKB-UniRule"/>
</dbReference>
<dbReference type="PATRIC" id="fig|1698272.3.peg.704"/>
<comment type="caution">
    <text evidence="10">The sequence shown here is derived from an EMBL/GenBank/DDBJ whole genome shotgun (WGS) entry which is preliminary data.</text>
</comment>
<dbReference type="SUPFAM" id="SSF56801">
    <property type="entry name" value="Acetyl-CoA synthetase-like"/>
    <property type="match status" value="1"/>
</dbReference>
<dbReference type="CDD" id="cd05966">
    <property type="entry name" value="ACS"/>
    <property type="match status" value="1"/>
</dbReference>
<dbReference type="PANTHER" id="PTHR24095:SF14">
    <property type="entry name" value="ACETYL-COENZYME A SYNTHETASE 1"/>
    <property type="match status" value="1"/>
</dbReference>
<dbReference type="InterPro" id="IPR025110">
    <property type="entry name" value="AMP-bd_C"/>
</dbReference>
<evidence type="ECO:0000256" key="4">
    <source>
        <dbReference type="ARBA" id="ARBA00022741"/>
    </source>
</evidence>
<sequence>MSDEKAHKWIVKDPEEEIWWPSEELKKAAWVSDESIYEEAREDPVAFWEKHAEEGLDWVEKWSKPYDWDPPFMKWFLNGKINASYNCLDRHVKEGRGDKTALIWVPEPTEHDPQVISYEELYEKVQKFANVLKSLGVEKGDKVGIYLPMIPEAHIAMLACSRIGAPHSVVFSAFSPESLNVRLQDAEAKVLITADGYYRRGKKLDLKDDADEGVEGTGVENVIVVKRTGLDVNMVEGRDHWWHELMEDAEAECEPEVMDSEDLLFLLYTSGTTGKPKGVIHTTGGYLTQAYLTTKWVFNLHDDDVHWCTADIGWITGHTYTCYGPYLNCATTLIYEGAPDYPELNRMWQIVEKYDVTVFYTAPTLIRALKKGGDEWPEKHDLSSLRILGTVGEPIDREAWLWYLNKIGGGRCPIVDTWWQTETGGTLIMSLPGIGPFIPTVAGRNFPGTQHEVLDKEGNVLEEGEEGALVQMPPFAPGMLRGVYKNPERYEKTYWSRYDDKYYFTSDAARKTKHNCIRIGGRMDDVMQVAGHRLSTAEVEDAINRHEAVLESAVVPEPHEIKGEVPVAYTILRKGEESSEDMEKEIISHVGEVLGPTSKPARIIFVDELPKTRSGKIMRRILRSLLTDEELGDITTLKNPESVKTLEKITGYKGPG</sequence>
<dbReference type="EC" id="6.2.1.1" evidence="2 6"/>
<feature type="domain" description="AMP-binding enzyme C-terminal" evidence="8">
    <location>
        <begin position="538"/>
        <end position="616"/>
    </location>
</feature>
<feature type="domain" description="AMP-dependent synthetase/ligase" evidence="7">
    <location>
        <begin position="94"/>
        <end position="470"/>
    </location>
</feature>
<evidence type="ECO:0000259" key="7">
    <source>
        <dbReference type="Pfam" id="PF00501"/>
    </source>
</evidence>
<dbReference type="FunFam" id="3.40.50.12780:FF:000001">
    <property type="entry name" value="Acetyl-coenzyme A synthetase"/>
    <property type="match status" value="1"/>
</dbReference>
<evidence type="ECO:0000256" key="2">
    <source>
        <dbReference type="ARBA" id="ARBA00013275"/>
    </source>
</evidence>
<dbReference type="InterPro" id="IPR045851">
    <property type="entry name" value="AMP-bd_C_sf"/>
</dbReference>
<dbReference type="Pfam" id="PF00501">
    <property type="entry name" value="AMP-binding"/>
    <property type="match status" value="1"/>
</dbReference>
<gene>
    <name evidence="10" type="ORF">AKJ42_01100</name>
</gene>
<accession>A0A133V1H9</accession>
<dbReference type="InterPro" id="IPR020845">
    <property type="entry name" value="AMP-binding_CS"/>
</dbReference>
<organism evidence="10 11">
    <name type="scientific">candidate division MSBL1 archaeon SCGC-AAA261C02</name>
    <dbReference type="NCBI Taxonomy" id="1698272"/>
    <lineage>
        <taxon>Archaea</taxon>
        <taxon>Methanobacteriati</taxon>
        <taxon>Methanobacteriota</taxon>
        <taxon>candidate division MSBL1</taxon>
    </lineage>
</organism>
<dbReference type="EMBL" id="LHXW01000007">
    <property type="protein sequence ID" value="KXB00310.1"/>
    <property type="molecule type" value="Genomic_DNA"/>
</dbReference>
<evidence type="ECO:0000256" key="3">
    <source>
        <dbReference type="ARBA" id="ARBA00022598"/>
    </source>
</evidence>
<evidence type="ECO:0000259" key="8">
    <source>
        <dbReference type="Pfam" id="PF13193"/>
    </source>
</evidence>
<keyword evidence="11" id="KW-1185">Reference proteome</keyword>